<keyword evidence="2" id="KW-1185">Reference proteome</keyword>
<sequence>MIPDKLTPEQEAALDELFHQCDLISVRPLPCEIDWVLAAVSNRAPS</sequence>
<evidence type="ECO:0000313" key="2">
    <source>
        <dbReference type="Proteomes" id="UP001055429"/>
    </source>
</evidence>
<gene>
    <name evidence="1" type="ORF">M8231_16430</name>
</gene>
<evidence type="ECO:0000313" key="1">
    <source>
        <dbReference type="EMBL" id="URI15351.1"/>
    </source>
</evidence>
<dbReference type="EMBL" id="CP097649">
    <property type="protein sequence ID" value="URI15351.1"/>
    <property type="molecule type" value="Genomic_DNA"/>
</dbReference>
<name>A0ABY4SNC8_9CAUL</name>
<reference evidence="1" key="1">
    <citation type="submission" date="2022-05" db="EMBL/GenBank/DDBJ databases">
        <title>Brevundimonas albigilva TT17 genome sequence.</title>
        <authorList>
            <person name="Lee K."/>
            <person name="Son H."/>
        </authorList>
    </citation>
    <scope>NUCLEOTIDE SEQUENCE</scope>
    <source>
        <strain evidence="1">TT17</strain>
    </source>
</reference>
<proteinExistence type="predicted"/>
<organism evidence="1 2">
    <name type="scientific">Brevundimonas albigilva</name>
    <dbReference type="NCBI Taxonomy" id="1312364"/>
    <lineage>
        <taxon>Bacteria</taxon>
        <taxon>Pseudomonadati</taxon>
        <taxon>Pseudomonadota</taxon>
        <taxon>Alphaproteobacteria</taxon>
        <taxon>Caulobacterales</taxon>
        <taxon>Caulobacteraceae</taxon>
        <taxon>Brevundimonas</taxon>
    </lineage>
</organism>
<dbReference type="Proteomes" id="UP001055429">
    <property type="component" value="Chromosome"/>
</dbReference>
<protein>
    <submittedName>
        <fullName evidence="1">Uncharacterized protein</fullName>
    </submittedName>
</protein>
<dbReference type="RefSeq" id="WP_249751704.1">
    <property type="nucleotide sequence ID" value="NZ_CP097298.1"/>
</dbReference>
<accession>A0ABY4SNC8</accession>